<evidence type="ECO:0000313" key="3">
    <source>
        <dbReference type="EMBL" id="ABG53121.1"/>
    </source>
</evidence>
<dbReference type="SUPFAM" id="SSF53335">
    <property type="entry name" value="S-adenosyl-L-methionine-dependent methyltransferases"/>
    <property type="match status" value="1"/>
</dbReference>
<dbReference type="InterPro" id="IPR011146">
    <property type="entry name" value="HIT-like"/>
</dbReference>
<protein>
    <submittedName>
        <fullName evidence="3">Histidine triad (HIT) protein</fullName>
    </submittedName>
</protein>
<dbReference type="Pfam" id="PF13489">
    <property type="entry name" value="Methyltransf_23"/>
    <property type="match status" value="1"/>
</dbReference>
<dbReference type="RefSeq" id="WP_011613451.1">
    <property type="nucleotide sequence ID" value="NC_008312.1"/>
</dbReference>
<dbReference type="AlphaFoldDB" id="Q10XA3"/>
<dbReference type="InterPro" id="IPR036265">
    <property type="entry name" value="HIT-like_sf"/>
</dbReference>
<dbReference type="SUPFAM" id="SSF54197">
    <property type="entry name" value="HIT-like"/>
    <property type="match status" value="1"/>
</dbReference>
<dbReference type="EMBL" id="CP000393">
    <property type="protein sequence ID" value="ABG53121.1"/>
    <property type="molecule type" value="Genomic_DNA"/>
</dbReference>
<dbReference type="HOGENOM" id="CLU_1045385_0_0_3"/>
<dbReference type="eggNOG" id="COG0500">
    <property type="taxonomic scope" value="Bacteria"/>
</dbReference>
<evidence type="ECO:0000259" key="2">
    <source>
        <dbReference type="PROSITE" id="PS51084"/>
    </source>
</evidence>
<dbReference type="eggNOG" id="COG0537">
    <property type="taxonomic scope" value="Bacteria"/>
</dbReference>
<dbReference type="InterPro" id="IPR052908">
    <property type="entry name" value="AP-4-A_phosphorylase"/>
</dbReference>
<dbReference type="Gene3D" id="3.40.50.150">
    <property type="entry name" value="Vaccinia Virus protein VP39"/>
    <property type="match status" value="1"/>
</dbReference>
<dbReference type="Gene3D" id="3.30.428.10">
    <property type="entry name" value="HIT-like"/>
    <property type="match status" value="1"/>
</dbReference>
<reference evidence="3" key="1">
    <citation type="submission" date="2006-06" db="EMBL/GenBank/DDBJ databases">
        <title>Complete sequence of Trichodesmium erythraeum IMS101.</title>
        <authorList>
            <consortium name="US DOE Joint Genome Institute"/>
            <person name="Copeland A."/>
            <person name="Lucas S."/>
            <person name="Lapidus A."/>
            <person name="Barry K."/>
            <person name="Detter J.C."/>
            <person name="Glavina del Rio T."/>
            <person name="Hammon N."/>
            <person name="Israni S."/>
            <person name="Dalin E."/>
            <person name="Tice H."/>
            <person name="Pitluck S."/>
            <person name="Kiss H."/>
            <person name="Munk A.C."/>
            <person name="Brettin T."/>
            <person name="Bruce D."/>
            <person name="Han C."/>
            <person name="Tapia R."/>
            <person name="Gilna P."/>
            <person name="Schmutz J."/>
            <person name="Larimer F."/>
            <person name="Land M."/>
            <person name="Hauser L."/>
            <person name="Kyrpides N."/>
            <person name="Kim E."/>
            <person name="Richardson P."/>
        </authorList>
    </citation>
    <scope>NUCLEOTIDE SEQUENCE [LARGE SCALE GENOMIC DNA]</scope>
    <source>
        <strain evidence="3">IMS101</strain>
    </source>
</reference>
<dbReference type="PROSITE" id="PS51084">
    <property type="entry name" value="HIT_2"/>
    <property type="match status" value="1"/>
</dbReference>
<gene>
    <name evidence="3" type="ordered locus">Tery_4113</name>
</gene>
<comment type="caution">
    <text evidence="1">Lacks conserved residue(s) required for the propagation of feature annotation.</text>
</comment>
<accession>Q10XA3</accession>
<dbReference type="Pfam" id="PF01230">
    <property type="entry name" value="HIT"/>
    <property type="match status" value="1"/>
</dbReference>
<name>Q10XA3_TRIEI</name>
<evidence type="ECO:0000256" key="1">
    <source>
        <dbReference type="PROSITE-ProRule" id="PRU00464"/>
    </source>
</evidence>
<dbReference type="GO" id="GO:0003824">
    <property type="term" value="F:catalytic activity"/>
    <property type="evidence" value="ECO:0007669"/>
    <property type="project" value="InterPro"/>
</dbReference>
<dbReference type="PANTHER" id="PTHR42997">
    <property type="entry name" value="HIT FAMILY HYDROLASE"/>
    <property type="match status" value="1"/>
</dbReference>
<organism evidence="3">
    <name type="scientific">Trichodesmium erythraeum (strain IMS101)</name>
    <dbReference type="NCBI Taxonomy" id="203124"/>
    <lineage>
        <taxon>Bacteria</taxon>
        <taxon>Bacillati</taxon>
        <taxon>Cyanobacteriota</taxon>
        <taxon>Cyanophyceae</taxon>
        <taxon>Oscillatoriophycideae</taxon>
        <taxon>Oscillatoriales</taxon>
        <taxon>Microcoleaceae</taxon>
        <taxon>Trichodesmium</taxon>
    </lineage>
</organism>
<dbReference type="PANTHER" id="PTHR42997:SF1">
    <property type="entry name" value="AP-4-A PHOSPHORYLASE"/>
    <property type="match status" value="1"/>
</dbReference>
<dbReference type="OrthoDB" id="9784774at2"/>
<dbReference type="InterPro" id="IPR029063">
    <property type="entry name" value="SAM-dependent_MTases_sf"/>
</dbReference>
<feature type="domain" description="HIT" evidence="2">
    <location>
        <begin position="166"/>
        <end position="274"/>
    </location>
</feature>
<dbReference type="KEGG" id="ter:Tery_4113"/>
<sequence>MFTNKQPNQYTHLTAIDRKFISFPTQVILKQNLLVGKILDFGCGLGKDVKLLQKKGFDIIGYDPYYFPEYPQGKFDTILCFYVLNVLFEQPQIEVLMQISQLLNSEGKAYYAVRRGLKGEGFREHYIHKKPTYQCLVNLPFKSIYTDELREIYEYTHYNQQKNSENKCLFCNPRKNLQLITESAKAYAILDGYPVTKGHTLIIPKLHQENYFELPINDQLECWLMVNQVQKILQEKYQPDGFNIGINVNHAGGQKMMHTNIHVIPRYQKNELGTKGGMRSVVPKRRGKV</sequence>
<proteinExistence type="predicted"/>